<dbReference type="EMBL" id="BMLI01000002">
    <property type="protein sequence ID" value="GGN06807.1"/>
    <property type="molecule type" value="Genomic_DNA"/>
</dbReference>
<dbReference type="RefSeq" id="WP_019945762.1">
    <property type="nucleotide sequence ID" value="NZ_BMLI01000002.1"/>
</dbReference>
<evidence type="ECO:0000313" key="3">
    <source>
        <dbReference type="Proteomes" id="UP000632339"/>
    </source>
</evidence>
<dbReference type="SUPFAM" id="SSF48726">
    <property type="entry name" value="Immunoglobulin"/>
    <property type="match status" value="1"/>
</dbReference>
<proteinExistence type="predicted"/>
<dbReference type="NCBIfam" id="TIGR04183">
    <property type="entry name" value="Por_Secre_tail"/>
    <property type="match status" value="1"/>
</dbReference>
<name>A0ABQ2ID75_9BACT</name>
<dbReference type="InterPro" id="IPR026444">
    <property type="entry name" value="Secre_tail"/>
</dbReference>
<feature type="domain" description="Secretion system C-terminal sorting" evidence="1">
    <location>
        <begin position="316"/>
        <end position="380"/>
    </location>
</feature>
<dbReference type="Gene3D" id="2.60.40.10">
    <property type="entry name" value="Immunoglobulins"/>
    <property type="match status" value="1"/>
</dbReference>
<protein>
    <recommendedName>
        <fullName evidence="1">Secretion system C-terminal sorting domain-containing protein</fullName>
    </recommendedName>
</protein>
<dbReference type="Proteomes" id="UP000632339">
    <property type="component" value="Unassembled WGS sequence"/>
</dbReference>
<sequence length="385" mass="41612">MTTTRTVNDIPPGIYTVQAFLWSDSCRVAEKTIYLGFKPITIPSARVLGGCNGSVGSAVLVAPATQGSGTYTYTLFQGSVDAANQVAGPQSSSVFSNVSPGVQCIVVATDECGSGTQRTASAAESSYPVGTSASRYCPGDNMTLSVINVAGATYQWFKDGNPISSQTGYQLTINNVLYPADNGIYSANIYIQDCVLASSTVNIVIDCKPFPVTLADFRAAGMENYVQLEWETTFESQSSGFAIERSRDGKTWESVGMVESATKGDLSYNIQTYSYQDYDPIAGIVLYRLKCIDLDGTYTYSRVRSVHLKEEIDPVVFPNPTSRRLIIKNVSSNAKFTLIDASGRPLPSLKTVNYEKGVATLDVSHIRTGIHILQVSQQESVKLML</sequence>
<dbReference type="InterPro" id="IPR036179">
    <property type="entry name" value="Ig-like_dom_sf"/>
</dbReference>
<evidence type="ECO:0000259" key="1">
    <source>
        <dbReference type="Pfam" id="PF18962"/>
    </source>
</evidence>
<dbReference type="Pfam" id="PF18962">
    <property type="entry name" value="Por_Secre_tail"/>
    <property type="match status" value="1"/>
</dbReference>
<organism evidence="2 3">
    <name type="scientific">Dyadobacter beijingensis</name>
    <dbReference type="NCBI Taxonomy" id="365489"/>
    <lineage>
        <taxon>Bacteria</taxon>
        <taxon>Pseudomonadati</taxon>
        <taxon>Bacteroidota</taxon>
        <taxon>Cytophagia</taxon>
        <taxon>Cytophagales</taxon>
        <taxon>Spirosomataceae</taxon>
        <taxon>Dyadobacter</taxon>
    </lineage>
</organism>
<keyword evidence="3" id="KW-1185">Reference proteome</keyword>
<evidence type="ECO:0000313" key="2">
    <source>
        <dbReference type="EMBL" id="GGN06807.1"/>
    </source>
</evidence>
<dbReference type="InterPro" id="IPR013783">
    <property type="entry name" value="Ig-like_fold"/>
</dbReference>
<comment type="caution">
    <text evidence="2">The sequence shown here is derived from an EMBL/GenBank/DDBJ whole genome shotgun (WGS) entry which is preliminary data.</text>
</comment>
<reference evidence="3" key="1">
    <citation type="journal article" date="2019" name="Int. J. Syst. Evol. Microbiol.">
        <title>The Global Catalogue of Microorganisms (GCM) 10K type strain sequencing project: providing services to taxonomists for standard genome sequencing and annotation.</title>
        <authorList>
            <consortium name="The Broad Institute Genomics Platform"/>
            <consortium name="The Broad Institute Genome Sequencing Center for Infectious Disease"/>
            <person name="Wu L."/>
            <person name="Ma J."/>
        </authorList>
    </citation>
    <scope>NUCLEOTIDE SEQUENCE [LARGE SCALE GENOMIC DNA]</scope>
    <source>
        <strain evidence="3">CGMCC 1.6375</strain>
    </source>
</reference>
<accession>A0ABQ2ID75</accession>
<gene>
    <name evidence="2" type="ORF">GCM10010967_47730</name>
</gene>